<sequence>MSQSFNRVTVPDAIRMLFPNGTNVPRRVEEADGGAEAAGGEAHAEPSDEGANAADNPGPAHSDSPAVHALSIDTVPDWPPDAFAAAAYLLDSSGIFQYVMPGRQAQWKLPFRTVSDATHKAWVAASAEWLYGKVPQVAQDLWDVLLAAKTWGLHYTPKRNQNPPDWLEAALGLLIMADEASAGAGYGAGRLTASGSENGLPLVANVMTSFEAFALESSEPPSADPQQTSTATPQQVTQHLLTNTLSTTITIMANPDLVAVQPKSRTPQVGSAFRTLSHNLAFLDPAAQIATSWRRMSGYSRNEVGAGLNLLLVPFPYEVEPEWFHAIREPVEPGGVPWGWFDLKQGWLPADPDVLADFVVALVRASHAPIHGVVFPEFSLRWEHHRTVIERLATTFPGIEFLVSGSFSNCEGDEGNFELTSSVYWEEAGTAIQSTSRPKHHRWRLDRSQIETYGLERQLDVDTLWWEGIQLERRQLHTNAFRQGSSFSVLICEDLARSDPCHGTLRSLGPNLVICLLMDTAQVPLRWPARYATGLAEDPGSSVLTFTSRALIERANKTIPKQQMAQGIEPWKPNWSVALWRDDSGPAREIHCAPGQHAVVLSLAGERVMEHTFDGRPNDDGFRWRFKNSFCIALPKDDAALVRLHAAPKIPLAPQEASAPPDDIPAGSGVPGASDPGE</sequence>
<feature type="region of interest" description="Disordered" evidence="1">
    <location>
        <begin position="651"/>
        <end position="678"/>
    </location>
</feature>
<organism evidence="2 3">
    <name type="scientific">Aureimonas pseudogalii</name>
    <dbReference type="NCBI Taxonomy" id="1744844"/>
    <lineage>
        <taxon>Bacteria</taxon>
        <taxon>Pseudomonadati</taxon>
        <taxon>Pseudomonadota</taxon>
        <taxon>Alphaproteobacteria</taxon>
        <taxon>Hyphomicrobiales</taxon>
        <taxon>Aurantimonadaceae</taxon>
        <taxon>Aureimonas</taxon>
    </lineage>
</organism>
<evidence type="ECO:0000256" key="1">
    <source>
        <dbReference type="SAM" id="MobiDB-lite"/>
    </source>
</evidence>
<accession>A0A7W6H428</accession>
<dbReference type="AlphaFoldDB" id="A0A7W6H428"/>
<keyword evidence="3" id="KW-1185">Reference proteome</keyword>
<dbReference type="RefSeq" id="WP_183199902.1">
    <property type="nucleotide sequence ID" value="NZ_JACIEK010000004.1"/>
</dbReference>
<protein>
    <submittedName>
        <fullName evidence="2">Uncharacterized protein</fullName>
    </submittedName>
</protein>
<gene>
    <name evidence="2" type="ORF">GGR04_002214</name>
</gene>
<evidence type="ECO:0000313" key="3">
    <source>
        <dbReference type="Proteomes" id="UP000542776"/>
    </source>
</evidence>
<dbReference type="EMBL" id="JACIEK010000004">
    <property type="protein sequence ID" value="MBB3998375.1"/>
    <property type="molecule type" value="Genomic_DNA"/>
</dbReference>
<dbReference type="Proteomes" id="UP000542776">
    <property type="component" value="Unassembled WGS sequence"/>
</dbReference>
<reference evidence="2 3" key="1">
    <citation type="submission" date="2020-08" db="EMBL/GenBank/DDBJ databases">
        <title>Genomic Encyclopedia of Type Strains, Phase IV (KMG-IV): sequencing the most valuable type-strain genomes for metagenomic binning, comparative biology and taxonomic classification.</title>
        <authorList>
            <person name="Goeker M."/>
        </authorList>
    </citation>
    <scope>NUCLEOTIDE SEQUENCE [LARGE SCALE GENOMIC DNA]</scope>
    <source>
        <strain evidence="2 3">DSM 102238</strain>
    </source>
</reference>
<name>A0A7W6H428_9HYPH</name>
<evidence type="ECO:0000313" key="2">
    <source>
        <dbReference type="EMBL" id="MBB3998375.1"/>
    </source>
</evidence>
<feature type="region of interest" description="Disordered" evidence="1">
    <location>
        <begin position="19"/>
        <end position="66"/>
    </location>
</feature>
<proteinExistence type="predicted"/>
<comment type="caution">
    <text evidence="2">The sequence shown here is derived from an EMBL/GenBank/DDBJ whole genome shotgun (WGS) entry which is preliminary data.</text>
</comment>